<sequence>MITEFLLRKRLEDYLSHTKDQNTLYVTDLVRCPRKVKYESEYKELAINQIYEPFTLLGDLVHMGLEGLLKDRFNAEIEVEKEKEVQALGKPYKIKGKADAIITDKGEKIVIEIKSSRSDRGIPHLHHKLQLQIYLWLFEVKRGILVYITPDRITEYEINEAMDDSTIIRLVEDTITLRSSPRFEWECKYCIFSVLCPFKKT</sequence>
<evidence type="ECO:0000259" key="14">
    <source>
        <dbReference type="Pfam" id="PF01930"/>
    </source>
</evidence>
<comment type="similarity">
    <text evidence="2 13">Belongs to the CRISPR-associated exonuclease Cas4 family.</text>
</comment>
<keyword evidence="12 13" id="KW-0464">Manganese</keyword>
<evidence type="ECO:0000256" key="9">
    <source>
        <dbReference type="ARBA" id="ARBA00023004"/>
    </source>
</evidence>
<dbReference type="EC" id="3.1.12.1" evidence="3 13"/>
<protein>
    <recommendedName>
        <fullName evidence="4 13">CRISPR-associated exonuclease Cas4</fullName>
        <ecNumber evidence="3 13">3.1.12.1</ecNumber>
    </recommendedName>
</protein>
<feature type="domain" description="DUF83" evidence="14">
    <location>
        <begin position="25"/>
        <end position="196"/>
    </location>
</feature>
<dbReference type="GO" id="GO:0051607">
    <property type="term" value="P:defense response to virus"/>
    <property type="evidence" value="ECO:0007669"/>
    <property type="project" value="UniProtKB-KW"/>
</dbReference>
<dbReference type="InterPro" id="IPR022765">
    <property type="entry name" value="Dna2/Cas4_DUF83"/>
</dbReference>
<keyword evidence="8 13" id="KW-0269">Exonuclease</keyword>
<evidence type="ECO:0000313" key="16">
    <source>
        <dbReference type="Proteomes" id="UP001319921"/>
    </source>
</evidence>
<evidence type="ECO:0000256" key="1">
    <source>
        <dbReference type="ARBA" id="ARBA00001936"/>
    </source>
</evidence>
<evidence type="ECO:0000256" key="11">
    <source>
        <dbReference type="ARBA" id="ARBA00023118"/>
    </source>
</evidence>
<keyword evidence="6 13" id="KW-0479">Metal-binding</keyword>
<dbReference type="PANTHER" id="PTHR36531:SF2">
    <property type="entry name" value="CRISPR-ASSOCIATED EXONUCLEASE CAS4"/>
    <property type="match status" value="1"/>
</dbReference>
<dbReference type="KEGG" id="scas:SACC_31870"/>
<comment type="cofactor">
    <cofactor evidence="13">
        <name>Mg(2+)</name>
        <dbReference type="ChEBI" id="CHEBI:18420"/>
    </cofactor>
    <cofactor evidence="13">
        <name>Mn(2+)</name>
        <dbReference type="ChEBI" id="CHEBI:29035"/>
    </cofactor>
    <text evidence="13">Mg(2+) or Mn(2+) required for ssDNA cleavage activity.</text>
</comment>
<keyword evidence="5 13" id="KW-0540">Nuclease</keyword>
<dbReference type="RefSeq" id="WP_229570884.1">
    <property type="nucleotide sequence ID" value="NZ_AP025226.1"/>
</dbReference>
<dbReference type="Gene3D" id="3.90.320.10">
    <property type="match status" value="1"/>
</dbReference>
<evidence type="ECO:0000256" key="5">
    <source>
        <dbReference type="ARBA" id="ARBA00022722"/>
    </source>
</evidence>
<dbReference type="InterPro" id="IPR011604">
    <property type="entry name" value="PDDEXK-like_dom_sf"/>
</dbReference>
<evidence type="ECO:0000256" key="13">
    <source>
        <dbReference type="RuleBase" id="RU365022"/>
    </source>
</evidence>
<gene>
    <name evidence="15" type="ORF">SACC_31870</name>
</gene>
<dbReference type="EMBL" id="AP025226">
    <property type="protein sequence ID" value="BDC00171.1"/>
    <property type="molecule type" value="Genomic_DNA"/>
</dbReference>
<evidence type="ECO:0000256" key="10">
    <source>
        <dbReference type="ARBA" id="ARBA00023014"/>
    </source>
</evidence>
<organism evidence="15 16">
    <name type="scientific">Saccharolobus caldissimus</name>
    <dbReference type="NCBI Taxonomy" id="1702097"/>
    <lineage>
        <taxon>Archaea</taxon>
        <taxon>Thermoproteota</taxon>
        <taxon>Thermoprotei</taxon>
        <taxon>Sulfolobales</taxon>
        <taxon>Sulfolobaceae</taxon>
        <taxon>Saccharolobus</taxon>
    </lineage>
</organism>
<evidence type="ECO:0000256" key="6">
    <source>
        <dbReference type="ARBA" id="ARBA00022723"/>
    </source>
</evidence>
<dbReference type="GO" id="GO:0004527">
    <property type="term" value="F:exonuclease activity"/>
    <property type="evidence" value="ECO:0007669"/>
    <property type="project" value="UniProtKB-KW"/>
</dbReference>
<dbReference type="SUPFAM" id="SSF52980">
    <property type="entry name" value="Restriction endonuclease-like"/>
    <property type="match status" value="1"/>
</dbReference>
<evidence type="ECO:0000256" key="2">
    <source>
        <dbReference type="ARBA" id="ARBA00009189"/>
    </source>
</evidence>
<dbReference type="AlphaFoldDB" id="A0AAQ4CWI9"/>
<evidence type="ECO:0000256" key="3">
    <source>
        <dbReference type="ARBA" id="ARBA00012768"/>
    </source>
</evidence>
<keyword evidence="10 13" id="KW-0411">Iron-sulfur</keyword>
<comment type="function">
    <text evidence="13">CRISPR (clustered regularly interspaced short palindromic repeat) is an adaptive immune system that provides protection against mobile genetic elements (viruses, transposable elements and conjugative plasmids). CRISPR clusters contain sequences complementary to antecedent mobile elements and target invading nucleic acids. CRISPR clusters are transcribed and processed into CRISPR RNA (crRNA).</text>
</comment>
<dbReference type="Proteomes" id="UP001319921">
    <property type="component" value="Chromosome"/>
</dbReference>
<accession>A0AAQ4CWI9</accession>
<keyword evidence="16" id="KW-1185">Reference proteome</keyword>
<dbReference type="GeneID" id="68867910"/>
<dbReference type="GO" id="GO:0051536">
    <property type="term" value="F:iron-sulfur cluster binding"/>
    <property type="evidence" value="ECO:0007669"/>
    <property type="project" value="UniProtKB-KW"/>
</dbReference>
<dbReference type="NCBIfam" id="TIGR00372">
    <property type="entry name" value="cas4"/>
    <property type="match status" value="1"/>
</dbReference>
<keyword evidence="7 13" id="KW-0378">Hydrolase</keyword>
<comment type="cofactor">
    <cofactor evidence="13">
        <name>iron-sulfur cluster</name>
        <dbReference type="ChEBI" id="CHEBI:30408"/>
    </cofactor>
</comment>
<name>A0AAQ4CWI9_9CREN</name>
<reference evidence="15 16" key="1">
    <citation type="journal article" date="2022" name="Microbiol. Resour. Announc.">
        <title>Complete Genome Sequence of the Hyperthermophilic and Acidophilic Archaeon Saccharolobus caldissimus Strain HS-3T.</title>
        <authorList>
            <person name="Sakai H.D."/>
            <person name="Kurosawa N."/>
        </authorList>
    </citation>
    <scope>NUCLEOTIDE SEQUENCE [LARGE SCALE GENOMIC DNA]</scope>
    <source>
        <strain evidence="15 16">JCM32116</strain>
    </source>
</reference>
<dbReference type="PANTHER" id="PTHR36531">
    <property type="entry name" value="CRISPR-ASSOCIATED EXONUCLEASE CAS4"/>
    <property type="match status" value="1"/>
</dbReference>
<evidence type="ECO:0000256" key="8">
    <source>
        <dbReference type="ARBA" id="ARBA00022839"/>
    </source>
</evidence>
<evidence type="ECO:0000256" key="4">
    <source>
        <dbReference type="ARBA" id="ARBA00020049"/>
    </source>
</evidence>
<keyword evidence="9 13" id="KW-0408">Iron</keyword>
<dbReference type="Pfam" id="PF01930">
    <property type="entry name" value="Cas_Cas4"/>
    <property type="match status" value="1"/>
</dbReference>
<evidence type="ECO:0000256" key="12">
    <source>
        <dbReference type="ARBA" id="ARBA00023211"/>
    </source>
</evidence>
<evidence type="ECO:0000256" key="7">
    <source>
        <dbReference type="ARBA" id="ARBA00022801"/>
    </source>
</evidence>
<dbReference type="GO" id="GO:0046872">
    <property type="term" value="F:metal ion binding"/>
    <property type="evidence" value="ECO:0007669"/>
    <property type="project" value="UniProtKB-KW"/>
</dbReference>
<evidence type="ECO:0000313" key="15">
    <source>
        <dbReference type="EMBL" id="BDC00171.1"/>
    </source>
</evidence>
<dbReference type="InterPro" id="IPR013343">
    <property type="entry name" value="CRISPR-assoc_prot_Cas4"/>
</dbReference>
<dbReference type="InterPro" id="IPR011335">
    <property type="entry name" value="Restrct_endonuc-II-like"/>
</dbReference>
<dbReference type="InterPro" id="IPR051827">
    <property type="entry name" value="Cas4_exonuclease"/>
</dbReference>
<comment type="cofactor">
    <cofactor evidence="1">
        <name>Mn(2+)</name>
        <dbReference type="ChEBI" id="CHEBI:29035"/>
    </cofactor>
</comment>
<proteinExistence type="inferred from homology"/>
<keyword evidence="11 13" id="KW-0051">Antiviral defense</keyword>